<proteinExistence type="predicted"/>
<dbReference type="RefSeq" id="WP_138548362.1">
    <property type="nucleotide sequence ID" value="NZ_PNCG01000011.1"/>
</dbReference>
<evidence type="ECO:0000313" key="2">
    <source>
        <dbReference type="Proteomes" id="UP000305874"/>
    </source>
</evidence>
<dbReference type="AlphaFoldDB" id="A0A5S3Z3X2"/>
<evidence type="ECO:0000313" key="1">
    <source>
        <dbReference type="EMBL" id="TMP86731.1"/>
    </source>
</evidence>
<name>A0A5S3Z3X2_9GAMM</name>
<reference evidence="1 2" key="1">
    <citation type="submission" date="2017-12" db="EMBL/GenBank/DDBJ databases">
        <authorList>
            <person name="Paulsen S."/>
            <person name="Gram L.K."/>
        </authorList>
    </citation>
    <scope>NUCLEOTIDE SEQUENCE [LARGE SCALE GENOMIC DNA]</scope>
    <source>
        <strain evidence="1 2">S2897</strain>
    </source>
</reference>
<protein>
    <submittedName>
        <fullName evidence="1">Uncharacterized protein</fullName>
    </submittedName>
</protein>
<sequence length="137" mass="16534">MKRTYNPKYKKFVDNASRSPGLCIHLKDNIESESEDIEIYPIYEQNFLSDSFLSFWFCEKCRNNYNIPESGIIVYHKDFDTLSFLDEIELENPYKKFINENINHTVRSSEFFKKYKSKIEKKKKTDAKKLFLIKKYL</sequence>
<dbReference type="Proteomes" id="UP000305874">
    <property type="component" value="Unassembled WGS sequence"/>
</dbReference>
<comment type="caution">
    <text evidence="1">The sequence shown here is derived from an EMBL/GenBank/DDBJ whole genome shotgun (WGS) entry which is preliminary data.</text>
</comment>
<accession>A0A5S3Z3X2</accession>
<gene>
    <name evidence="1" type="ORF">CWC05_12000</name>
</gene>
<organism evidence="1 2">
    <name type="scientific">Pseudoalteromonas ruthenica</name>
    <dbReference type="NCBI Taxonomy" id="151081"/>
    <lineage>
        <taxon>Bacteria</taxon>
        <taxon>Pseudomonadati</taxon>
        <taxon>Pseudomonadota</taxon>
        <taxon>Gammaproteobacteria</taxon>
        <taxon>Alteromonadales</taxon>
        <taxon>Pseudoalteromonadaceae</taxon>
        <taxon>Pseudoalteromonas</taxon>
    </lineage>
</organism>
<dbReference type="EMBL" id="PNCG01000011">
    <property type="protein sequence ID" value="TMP86731.1"/>
    <property type="molecule type" value="Genomic_DNA"/>
</dbReference>
<reference evidence="2" key="2">
    <citation type="submission" date="2019-06" db="EMBL/GenBank/DDBJ databases">
        <title>Co-occurence of chitin degradation, pigmentation and bioactivity in marine Pseudoalteromonas.</title>
        <authorList>
            <person name="Sonnenschein E.C."/>
            <person name="Bech P.K."/>
        </authorList>
    </citation>
    <scope>NUCLEOTIDE SEQUENCE [LARGE SCALE GENOMIC DNA]</scope>
    <source>
        <strain evidence="2">S2897</strain>
    </source>
</reference>